<evidence type="ECO:0000256" key="9">
    <source>
        <dbReference type="SAM" id="Phobius"/>
    </source>
</evidence>
<dbReference type="STRING" id="6573.A0A210Q8Y1"/>
<dbReference type="AlphaFoldDB" id="A0A210Q8Y1"/>
<evidence type="ECO:0000256" key="6">
    <source>
        <dbReference type="ARBA" id="ARBA00023170"/>
    </source>
</evidence>
<keyword evidence="3 9" id="KW-1133">Transmembrane helix</keyword>
<protein>
    <submittedName>
        <fullName evidence="11">Cysteinyl leukotriene receptor 2</fullName>
    </submittedName>
</protein>
<feature type="transmembrane region" description="Helical" evidence="9">
    <location>
        <begin position="70"/>
        <end position="94"/>
    </location>
</feature>
<evidence type="ECO:0000256" key="8">
    <source>
        <dbReference type="RuleBase" id="RU000688"/>
    </source>
</evidence>
<evidence type="ECO:0000313" key="12">
    <source>
        <dbReference type="Proteomes" id="UP000242188"/>
    </source>
</evidence>
<keyword evidence="2 8" id="KW-0812">Transmembrane</keyword>
<dbReference type="InterPro" id="IPR017452">
    <property type="entry name" value="GPCR_Rhodpsn_7TM"/>
</dbReference>
<evidence type="ECO:0000259" key="10">
    <source>
        <dbReference type="PROSITE" id="PS50262"/>
    </source>
</evidence>
<dbReference type="GO" id="GO:0004930">
    <property type="term" value="F:G protein-coupled receptor activity"/>
    <property type="evidence" value="ECO:0007669"/>
    <property type="project" value="UniProtKB-KW"/>
</dbReference>
<feature type="domain" description="G-protein coupled receptors family 1 profile" evidence="10">
    <location>
        <begin position="85"/>
        <end position="360"/>
    </location>
</feature>
<dbReference type="PROSITE" id="PS00237">
    <property type="entry name" value="G_PROTEIN_RECEP_F1_1"/>
    <property type="match status" value="1"/>
</dbReference>
<dbReference type="PRINTS" id="PR00237">
    <property type="entry name" value="GPCRRHODOPSN"/>
</dbReference>
<evidence type="ECO:0000313" key="11">
    <source>
        <dbReference type="EMBL" id="OWF45181.1"/>
    </source>
</evidence>
<sequence length="403" mass="46232">MCKVNRSHNSPCSKDGSTANIFDFVYNLLKHSGVQIPENATAPNCTSMDAWLPRGESVEDHMVNKAGRMFYAYVTPVILFIGILGNCLSLNVFLSKNMRGLSASTYLAAISSSDLLTLIFYVNVEWLRRGLVYLNPDVQVLFLDTTGVCQFQLYMSYVSRFLSAWLVVAFTVERYIGVCHPLRRRDICTPSSTRRIIITTSCVAVLLVIYKPVLSGVHKGSSGGHPYCTSDPDHDFLSFVLDSIFAVLITLVPFLIITVLNVLIIRKLFIRNKRQKECKIVTEESVIKLEFTVILLAISFCFVVFNVPYFAVWCRNFLHSKYVYKSVEQDMSDDIEYWQGILYITRTIFYMNYCINFFLYSITGAYFRREVRMLFVYRPTELRGSYSRCSRINSNSHTPQSWV</sequence>
<dbReference type="Proteomes" id="UP000242188">
    <property type="component" value="Unassembled WGS sequence"/>
</dbReference>
<evidence type="ECO:0000256" key="3">
    <source>
        <dbReference type="ARBA" id="ARBA00022989"/>
    </source>
</evidence>
<feature type="transmembrane region" description="Helical" evidence="9">
    <location>
        <begin position="106"/>
        <end position="124"/>
    </location>
</feature>
<keyword evidence="4 8" id="KW-0297">G-protein coupled receptor</keyword>
<name>A0A210Q8Y1_MIZYE</name>
<dbReference type="InterPro" id="IPR000276">
    <property type="entry name" value="GPCR_Rhodpsn"/>
</dbReference>
<feature type="transmembrane region" description="Helical" evidence="9">
    <location>
        <begin position="244"/>
        <end position="265"/>
    </location>
</feature>
<comment type="caution">
    <text evidence="11">The sequence shown here is derived from an EMBL/GenBank/DDBJ whole genome shotgun (WGS) entry which is preliminary data.</text>
</comment>
<keyword evidence="5 9" id="KW-0472">Membrane</keyword>
<evidence type="ECO:0000256" key="1">
    <source>
        <dbReference type="ARBA" id="ARBA00004141"/>
    </source>
</evidence>
<dbReference type="PANTHER" id="PTHR24243">
    <property type="entry name" value="G-PROTEIN COUPLED RECEPTOR"/>
    <property type="match status" value="1"/>
</dbReference>
<evidence type="ECO:0000256" key="4">
    <source>
        <dbReference type="ARBA" id="ARBA00023040"/>
    </source>
</evidence>
<evidence type="ECO:0000256" key="5">
    <source>
        <dbReference type="ARBA" id="ARBA00023136"/>
    </source>
</evidence>
<dbReference type="PANTHER" id="PTHR24243:SF230">
    <property type="entry name" value="G-PROTEIN COUPLED RECEPTORS FAMILY 1 PROFILE DOMAIN-CONTAINING PROTEIN"/>
    <property type="match status" value="1"/>
</dbReference>
<dbReference type="EMBL" id="NEDP02004556">
    <property type="protein sequence ID" value="OWF45181.1"/>
    <property type="molecule type" value="Genomic_DNA"/>
</dbReference>
<feature type="transmembrane region" description="Helical" evidence="9">
    <location>
        <begin position="348"/>
        <end position="367"/>
    </location>
</feature>
<evidence type="ECO:0000256" key="2">
    <source>
        <dbReference type="ARBA" id="ARBA00022692"/>
    </source>
</evidence>
<dbReference type="CDD" id="cd14978">
    <property type="entry name" value="7tmA_FMRFamide_R-like"/>
    <property type="match status" value="1"/>
</dbReference>
<comment type="subcellular location">
    <subcellularLocation>
        <location evidence="1">Membrane</location>
        <topology evidence="1">Multi-pass membrane protein</topology>
    </subcellularLocation>
</comment>
<keyword evidence="7 8" id="KW-0807">Transducer</keyword>
<proteinExistence type="inferred from homology"/>
<gene>
    <name evidence="11" type="ORF">KP79_PYT23614</name>
</gene>
<comment type="similarity">
    <text evidence="8">Belongs to the G-protein coupled receptor 1 family.</text>
</comment>
<dbReference type="SUPFAM" id="SSF81321">
    <property type="entry name" value="Family A G protein-coupled receptor-like"/>
    <property type="match status" value="1"/>
</dbReference>
<feature type="transmembrane region" description="Helical" evidence="9">
    <location>
        <begin position="196"/>
        <end position="213"/>
    </location>
</feature>
<dbReference type="OrthoDB" id="9990906at2759"/>
<dbReference type="Pfam" id="PF00001">
    <property type="entry name" value="7tm_1"/>
    <property type="match status" value="1"/>
</dbReference>
<accession>A0A210Q8Y1</accession>
<dbReference type="PROSITE" id="PS50262">
    <property type="entry name" value="G_PROTEIN_RECEP_F1_2"/>
    <property type="match status" value="1"/>
</dbReference>
<dbReference type="Gene3D" id="1.20.1070.10">
    <property type="entry name" value="Rhodopsin 7-helix transmembrane proteins"/>
    <property type="match status" value="1"/>
</dbReference>
<keyword evidence="12" id="KW-1185">Reference proteome</keyword>
<evidence type="ECO:0000256" key="7">
    <source>
        <dbReference type="ARBA" id="ARBA00023224"/>
    </source>
</evidence>
<dbReference type="GO" id="GO:0005886">
    <property type="term" value="C:plasma membrane"/>
    <property type="evidence" value="ECO:0007669"/>
    <property type="project" value="TreeGrafter"/>
</dbReference>
<keyword evidence="6 8" id="KW-0675">Receptor</keyword>
<feature type="transmembrane region" description="Helical" evidence="9">
    <location>
        <begin position="286"/>
        <end position="311"/>
    </location>
</feature>
<organism evidence="11 12">
    <name type="scientific">Mizuhopecten yessoensis</name>
    <name type="common">Japanese scallop</name>
    <name type="synonym">Patinopecten yessoensis</name>
    <dbReference type="NCBI Taxonomy" id="6573"/>
    <lineage>
        <taxon>Eukaryota</taxon>
        <taxon>Metazoa</taxon>
        <taxon>Spiralia</taxon>
        <taxon>Lophotrochozoa</taxon>
        <taxon>Mollusca</taxon>
        <taxon>Bivalvia</taxon>
        <taxon>Autobranchia</taxon>
        <taxon>Pteriomorphia</taxon>
        <taxon>Pectinida</taxon>
        <taxon>Pectinoidea</taxon>
        <taxon>Pectinidae</taxon>
        <taxon>Mizuhopecten</taxon>
    </lineage>
</organism>
<reference evidence="11 12" key="1">
    <citation type="journal article" date="2017" name="Nat. Ecol. Evol.">
        <title>Scallop genome provides insights into evolution of bilaterian karyotype and development.</title>
        <authorList>
            <person name="Wang S."/>
            <person name="Zhang J."/>
            <person name="Jiao W."/>
            <person name="Li J."/>
            <person name="Xun X."/>
            <person name="Sun Y."/>
            <person name="Guo X."/>
            <person name="Huan P."/>
            <person name="Dong B."/>
            <person name="Zhang L."/>
            <person name="Hu X."/>
            <person name="Sun X."/>
            <person name="Wang J."/>
            <person name="Zhao C."/>
            <person name="Wang Y."/>
            <person name="Wang D."/>
            <person name="Huang X."/>
            <person name="Wang R."/>
            <person name="Lv J."/>
            <person name="Li Y."/>
            <person name="Zhang Z."/>
            <person name="Liu B."/>
            <person name="Lu W."/>
            <person name="Hui Y."/>
            <person name="Liang J."/>
            <person name="Zhou Z."/>
            <person name="Hou R."/>
            <person name="Li X."/>
            <person name="Liu Y."/>
            <person name="Li H."/>
            <person name="Ning X."/>
            <person name="Lin Y."/>
            <person name="Zhao L."/>
            <person name="Xing Q."/>
            <person name="Dou J."/>
            <person name="Li Y."/>
            <person name="Mao J."/>
            <person name="Guo H."/>
            <person name="Dou H."/>
            <person name="Li T."/>
            <person name="Mu C."/>
            <person name="Jiang W."/>
            <person name="Fu Q."/>
            <person name="Fu X."/>
            <person name="Miao Y."/>
            <person name="Liu J."/>
            <person name="Yu Q."/>
            <person name="Li R."/>
            <person name="Liao H."/>
            <person name="Li X."/>
            <person name="Kong Y."/>
            <person name="Jiang Z."/>
            <person name="Chourrout D."/>
            <person name="Li R."/>
            <person name="Bao Z."/>
        </authorList>
    </citation>
    <scope>NUCLEOTIDE SEQUENCE [LARGE SCALE GENOMIC DNA]</scope>
    <source>
        <strain evidence="11 12">PY_sf001</strain>
    </source>
</reference>